<evidence type="ECO:0000313" key="2">
    <source>
        <dbReference type="Proteomes" id="UP001153331"/>
    </source>
</evidence>
<sequence length="136" mass="14885">MRGREQSTATTLASSQRGRCLRLCFSVQLRLASAVSDAFRWKFVERGDESALAEGCDACQMLCLAVNAGQHQRRNTEIVGGDKLLAEAAAQQTRCASSTEDMDTIEEACCAPPHWEDLWLRPPATPRGWTPGRSAS</sequence>
<accession>A0ACC2HSW9</accession>
<dbReference type="Proteomes" id="UP001153331">
    <property type="component" value="Unassembled WGS sequence"/>
</dbReference>
<proteinExistence type="predicted"/>
<gene>
    <name evidence="1" type="ORF">OPT61_g9954</name>
</gene>
<keyword evidence="2" id="KW-1185">Reference proteome</keyword>
<protein>
    <submittedName>
        <fullName evidence="1">Uncharacterized protein</fullName>
    </submittedName>
</protein>
<reference evidence="1" key="1">
    <citation type="submission" date="2022-11" db="EMBL/GenBank/DDBJ databases">
        <title>Genome Sequence of Boeremia exigua.</title>
        <authorList>
            <person name="Buettner E."/>
        </authorList>
    </citation>
    <scope>NUCLEOTIDE SEQUENCE</scope>
    <source>
        <strain evidence="1">CU02</strain>
    </source>
</reference>
<organism evidence="1 2">
    <name type="scientific">Boeremia exigua</name>
    <dbReference type="NCBI Taxonomy" id="749465"/>
    <lineage>
        <taxon>Eukaryota</taxon>
        <taxon>Fungi</taxon>
        <taxon>Dikarya</taxon>
        <taxon>Ascomycota</taxon>
        <taxon>Pezizomycotina</taxon>
        <taxon>Dothideomycetes</taxon>
        <taxon>Pleosporomycetidae</taxon>
        <taxon>Pleosporales</taxon>
        <taxon>Pleosporineae</taxon>
        <taxon>Didymellaceae</taxon>
        <taxon>Boeremia</taxon>
    </lineage>
</organism>
<evidence type="ECO:0000313" key="1">
    <source>
        <dbReference type="EMBL" id="KAJ8105813.1"/>
    </source>
</evidence>
<name>A0ACC2HSW9_9PLEO</name>
<dbReference type="EMBL" id="JAPHNI010001362">
    <property type="protein sequence ID" value="KAJ8105813.1"/>
    <property type="molecule type" value="Genomic_DNA"/>
</dbReference>
<comment type="caution">
    <text evidence="1">The sequence shown here is derived from an EMBL/GenBank/DDBJ whole genome shotgun (WGS) entry which is preliminary data.</text>
</comment>